<keyword evidence="2" id="KW-0812">Transmembrane</keyword>
<reference evidence="3" key="1">
    <citation type="submission" date="2020-10" db="EMBL/GenBank/DDBJ databases">
        <authorList>
            <person name="Han B."/>
            <person name="Lu T."/>
            <person name="Zhao Q."/>
            <person name="Huang X."/>
            <person name="Zhao Y."/>
        </authorList>
    </citation>
    <scope>NUCLEOTIDE SEQUENCE</scope>
</reference>
<proteinExistence type="predicted"/>
<evidence type="ECO:0000313" key="3">
    <source>
        <dbReference type="EMBL" id="CAD6270346.1"/>
    </source>
</evidence>
<feature type="transmembrane region" description="Helical" evidence="2">
    <location>
        <begin position="21"/>
        <end position="42"/>
    </location>
</feature>
<dbReference type="PANTHER" id="PTHR34964">
    <property type="entry name" value="MEMBRANE LIPOPROTEIN-RELATED"/>
    <property type="match status" value="1"/>
</dbReference>
<evidence type="ECO:0000256" key="1">
    <source>
        <dbReference type="SAM" id="MobiDB-lite"/>
    </source>
</evidence>
<organism evidence="3 4">
    <name type="scientific">Miscanthus lutarioriparius</name>
    <dbReference type="NCBI Taxonomy" id="422564"/>
    <lineage>
        <taxon>Eukaryota</taxon>
        <taxon>Viridiplantae</taxon>
        <taxon>Streptophyta</taxon>
        <taxon>Embryophyta</taxon>
        <taxon>Tracheophyta</taxon>
        <taxon>Spermatophyta</taxon>
        <taxon>Magnoliopsida</taxon>
        <taxon>Liliopsida</taxon>
        <taxon>Poales</taxon>
        <taxon>Poaceae</taxon>
        <taxon>PACMAD clade</taxon>
        <taxon>Panicoideae</taxon>
        <taxon>Andropogonodae</taxon>
        <taxon>Andropogoneae</taxon>
        <taxon>Saccharinae</taxon>
        <taxon>Miscanthus</taxon>
    </lineage>
</organism>
<evidence type="ECO:0008006" key="5">
    <source>
        <dbReference type="Google" id="ProtNLM"/>
    </source>
</evidence>
<evidence type="ECO:0000313" key="4">
    <source>
        <dbReference type="Proteomes" id="UP000604825"/>
    </source>
</evidence>
<gene>
    <name evidence="3" type="ORF">NCGR_LOCUS53638</name>
</gene>
<dbReference type="OrthoDB" id="784693at2759"/>
<dbReference type="AlphaFoldDB" id="A0A811RIW8"/>
<feature type="region of interest" description="Disordered" evidence="1">
    <location>
        <begin position="102"/>
        <end position="187"/>
    </location>
</feature>
<sequence>MGPPQRQQPDQARPPAGSACVWVVAVVLLLAVLAGGGCLGLYVTLPPSEVPQWLPATGLALVALPWAFWIATCAYRFCCSSDTAAAAPAVANIVERRSSSSRAGAAAVAPMPSTKSLKSARSTRHANGSPASGSGSGSPTASSAARRVRFGDTTVLGEDHATPENDDGSSVHSNESEAPLAYNMQSS</sequence>
<protein>
    <recommendedName>
        <fullName evidence="5">Membrane lipoprotein</fullName>
    </recommendedName>
</protein>
<comment type="caution">
    <text evidence="3">The sequence shown here is derived from an EMBL/GenBank/DDBJ whole genome shotgun (WGS) entry which is preliminary data.</text>
</comment>
<evidence type="ECO:0000256" key="2">
    <source>
        <dbReference type="SAM" id="Phobius"/>
    </source>
</evidence>
<accession>A0A811RIW8</accession>
<name>A0A811RIW8_9POAL</name>
<keyword evidence="2" id="KW-1133">Transmembrane helix</keyword>
<dbReference type="EMBL" id="CAJGYO010000015">
    <property type="protein sequence ID" value="CAD6270346.1"/>
    <property type="molecule type" value="Genomic_DNA"/>
</dbReference>
<feature type="transmembrane region" description="Helical" evidence="2">
    <location>
        <begin position="54"/>
        <end position="75"/>
    </location>
</feature>
<feature type="compositionally biased region" description="Low complexity" evidence="1">
    <location>
        <begin position="128"/>
        <end position="145"/>
    </location>
</feature>
<keyword evidence="4" id="KW-1185">Reference proteome</keyword>
<dbReference type="PANTHER" id="PTHR34964:SF12">
    <property type="entry name" value="OS12G0182000 PROTEIN"/>
    <property type="match status" value="1"/>
</dbReference>
<keyword evidence="2" id="KW-0472">Membrane</keyword>
<dbReference type="Proteomes" id="UP000604825">
    <property type="component" value="Unassembled WGS sequence"/>
</dbReference>